<gene>
    <name evidence="3" type="ORF">SAMN05661091_0125</name>
    <name evidence="4" type="ORF">SAMN05661091_0195</name>
    <name evidence="5" type="ORF">SAMN05661091_3541</name>
</gene>
<dbReference type="PANTHER" id="PTHR46889">
    <property type="entry name" value="TRANSPOSASE INSF FOR INSERTION SEQUENCE IS3B-RELATED"/>
    <property type="match status" value="1"/>
</dbReference>
<proteinExistence type="predicted"/>
<evidence type="ECO:0000313" key="4">
    <source>
        <dbReference type="EMBL" id="SMF65789.1"/>
    </source>
</evidence>
<name>A0A1X7G6R3_9BACL</name>
<comment type="function">
    <text evidence="1">Involved in the transposition of the insertion sequence.</text>
</comment>
<dbReference type="Gene3D" id="3.30.420.10">
    <property type="entry name" value="Ribonuclease H-like superfamily/Ribonuclease H"/>
    <property type="match status" value="1"/>
</dbReference>
<feature type="domain" description="Integrase catalytic" evidence="2">
    <location>
        <begin position="96"/>
        <end position="275"/>
    </location>
</feature>
<dbReference type="InterPro" id="IPR012337">
    <property type="entry name" value="RNaseH-like_sf"/>
</dbReference>
<dbReference type="InterPro" id="IPR036397">
    <property type="entry name" value="RNaseH_sf"/>
</dbReference>
<evidence type="ECO:0000313" key="5">
    <source>
        <dbReference type="EMBL" id="SMF86880.1"/>
    </source>
</evidence>
<evidence type="ECO:0000313" key="3">
    <source>
        <dbReference type="EMBL" id="SMF64993.1"/>
    </source>
</evidence>
<dbReference type="Pfam" id="PF13276">
    <property type="entry name" value="HTH_21"/>
    <property type="match status" value="1"/>
</dbReference>
<dbReference type="SUPFAM" id="SSF53098">
    <property type="entry name" value="Ribonuclease H-like"/>
    <property type="match status" value="1"/>
</dbReference>
<organism evidence="3 6">
    <name type="scientific">Paenibacillus uliginis N3/975</name>
    <dbReference type="NCBI Taxonomy" id="1313296"/>
    <lineage>
        <taxon>Bacteria</taxon>
        <taxon>Bacillati</taxon>
        <taxon>Bacillota</taxon>
        <taxon>Bacilli</taxon>
        <taxon>Bacillales</taxon>
        <taxon>Paenibacillaceae</taxon>
        <taxon>Paenibacillus</taxon>
    </lineage>
</organism>
<dbReference type="InterPro" id="IPR025948">
    <property type="entry name" value="HTH-like_dom"/>
</dbReference>
<evidence type="ECO:0000313" key="6">
    <source>
        <dbReference type="Proteomes" id="UP000192940"/>
    </source>
</evidence>
<dbReference type="PROSITE" id="PS50994">
    <property type="entry name" value="INTEGRASE"/>
    <property type="match status" value="1"/>
</dbReference>
<dbReference type="EMBL" id="LT840184">
    <property type="protein sequence ID" value="SMF86880.1"/>
    <property type="molecule type" value="Genomic_DNA"/>
</dbReference>
<dbReference type="Proteomes" id="UP000192940">
    <property type="component" value="Chromosome I"/>
</dbReference>
<dbReference type="Pfam" id="PF00665">
    <property type="entry name" value="rve"/>
    <property type="match status" value="1"/>
</dbReference>
<sequence length="286" mass="33623">MPRSTYYYRLKHPERQQPISNGRPIPGYSCDQNGKAVSDTRIQGFLRRLIQGPHGASGYRKLTILLRRKYKLVINKKKVYRLCKSLGILLPQRERTNPVPKRVANNRVVNGANQLWQMDIKYGYVAGKRRHFYLASIIDVFDRRIVAYHRGKTCHTQDILRTLQKALLTRKVYGDEQKLVIRTDNGPQFVSKAFHAFCEQAGLEHERTPNRTPNKNAFIESYHSIVERECYQRHCFEDYEEAFSEVDRFIRYYNNERIHGSLHDWPPKEYLRLVNEGTITPAKIAL</sequence>
<dbReference type="NCBIfam" id="NF033516">
    <property type="entry name" value="transpos_IS3"/>
    <property type="match status" value="1"/>
</dbReference>
<dbReference type="GO" id="GO:0015074">
    <property type="term" value="P:DNA integration"/>
    <property type="evidence" value="ECO:0007669"/>
    <property type="project" value="InterPro"/>
</dbReference>
<dbReference type="EMBL" id="LT840184">
    <property type="protein sequence ID" value="SMF64993.1"/>
    <property type="molecule type" value="Genomic_DNA"/>
</dbReference>
<reference evidence="3 6" key="2">
    <citation type="submission" date="2017-04" db="EMBL/GenBank/DDBJ databases">
        <authorList>
            <person name="Afonso C.L."/>
            <person name="Miller P.J."/>
            <person name="Scott M.A."/>
            <person name="Spackman E."/>
            <person name="Goraichik I."/>
            <person name="Dimitrov K.M."/>
            <person name="Suarez D.L."/>
            <person name="Swayne D.E."/>
        </authorList>
    </citation>
    <scope>NUCLEOTIDE SEQUENCE [LARGE SCALE GENOMIC DNA]</scope>
    <source>
        <strain evidence="3 6">N3/975</strain>
    </source>
</reference>
<reference evidence="6" key="1">
    <citation type="submission" date="2017-04" db="EMBL/GenBank/DDBJ databases">
        <authorList>
            <person name="Varghese N."/>
            <person name="Submissions S."/>
        </authorList>
    </citation>
    <scope>NUCLEOTIDE SEQUENCE [LARGE SCALE GENOMIC DNA]</scope>
    <source>
        <strain evidence="6">N3/975</strain>
    </source>
</reference>
<dbReference type="InterPro" id="IPR048020">
    <property type="entry name" value="Transpos_IS3"/>
</dbReference>
<dbReference type="GO" id="GO:0003676">
    <property type="term" value="F:nucleic acid binding"/>
    <property type="evidence" value="ECO:0007669"/>
    <property type="project" value="InterPro"/>
</dbReference>
<dbReference type="InterPro" id="IPR001584">
    <property type="entry name" value="Integrase_cat-core"/>
</dbReference>
<dbReference type="EMBL" id="LT840184">
    <property type="protein sequence ID" value="SMF65789.1"/>
    <property type="molecule type" value="Genomic_DNA"/>
</dbReference>
<evidence type="ECO:0000259" key="2">
    <source>
        <dbReference type="PROSITE" id="PS50994"/>
    </source>
</evidence>
<keyword evidence="6" id="KW-1185">Reference proteome</keyword>
<dbReference type="Pfam" id="PF13333">
    <property type="entry name" value="rve_2"/>
    <property type="match status" value="1"/>
</dbReference>
<dbReference type="AlphaFoldDB" id="A0A1X7G6R3"/>
<protein>
    <submittedName>
        <fullName evidence="3">Putative transposase</fullName>
    </submittedName>
</protein>
<evidence type="ECO:0000256" key="1">
    <source>
        <dbReference type="ARBA" id="ARBA00002286"/>
    </source>
</evidence>
<dbReference type="STRING" id="1313296.SAMN05661091_0125"/>
<dbReference type="PANTHER" id="PTHR46889:SF5">
    <property type="entry name" value="INTEGRASE PROTEIN"/>
    <property type="match status" value="1"/>
</dbReference>
<accession>A0A1X7G6R3</accession>
<dbReference type="InterPro" id="IPR050900">
    <property type="entry name" value="Transposase_IS3/IS150/IS904"/>
</dbReference>